<protein>
    <recommendedName>
        <fullName evidence="1">MrfA-like Zn-binding domain-containing protein</fullName>
    </recommendedName>
</protein>
<accession>A0A1H7UK99</accession>
<dbReference type="InterPro" id="IPR047721">
    <property type="entry name" value="DrmB"/>
</dbReference>
<dbReference type="InterPro" id="IPR018973">
    <property type="entry name" value="MZB"/>
</dbReference>
<evidence type="ECO:0000313" key="2">
    <source>
        <dbReference type="EMBL" id="SEL97470.1"/>
    </source>
</evidence>
<dbReference type="Proteomes" id="UP000199214">
    <property type="component" value="Unassembled WGS sequence"/>
</dbReference>
<keyword evidence="3" id="KW-1185">Reference proteome</keyword>
<name>A0A1H7UK99_9SPHN</name>
<sequence>MSAKPVTLRASQLIIGFGPGAMVDLPTRSVVIGGLDLWHMREAGSWRPIQEPRAVAVLEALLRGNGRLADDQRLSLRTPPVHDDARRTAGTSEPPGVEARIFPAWFVARDAEEAGEVRRRRLVRWRDLDPRGRADFVDDDGHRVAVTPIRFVAGCRKGHLQDIDWGYTVHIGSEERCVQSMWLEERGTSGDPASTRVVCGCGKSLSLKEAQASGILGACRGRRPWLVSDEPDGCRENLRFLSRTATNAYFPQVLTVISLPTAEDDLSALVEEHLDAIDWVETIDEMAVARRANPALRAAFDGWSDADVVARIAHIRVTGRQALARAPKAAEFDLLASGLDVIGSDAPDAKLHARTLARGDWDGDRARLAPVESVVAVHRLREVACLYGFTRFEAAPTAVDGDLEELHIAVEGAALATELEWLPAAEQLGEGVFLRFSAAAIREWLARPAVHARGDLLLRGWERWAANQPFGDKLHFPRLAYYALHGFSHALMNEIALDCGYPATALKERLYAIVDDDGERFGLLLYTASTGAQGTLGGLIAVLPRLGAIIERALDRLALCSGDPICAEHDPDTHADERALSGAACHACLLVAETSCEARNLYLDRALTAPTVLTGEAALFGPAT</sequence>
<gene>
    <name evidence="2" type="ORF">SAMN05216382_3026</name>
</gene>
<reference evidence="3" key="1">
    <citation type="submission" date="2016-10" db="EMBL/GenBank/DDBJ databases">
        <authorList>
            <person name="Varghese N."/>
            <person name="Submissions S."/>
        </authorList>
    </citation>
    <scope>NUCLEOTIDE SEQUENCE [LARGE SCALE GENOMIC DNA]</scope>
    <source>
        <strain evidence="3">JS21-1</strain>
    </source>
</reference>
<dbReference type="OrthoDB" id="9134227at2"/>
<dbReference type="STRING" id="1855283.SAMN05216382_3026"/>
<evidence type="ECO:0000259" key="1">
    <source>
        <dbReference type="Pfam" id="PF09369"/>
    </source>
</evidence>
<proteinExistence type="predicted"/>
<dbReference type="Pfam" id="PF09369">
    <property type="entry name" value="MZB"/>
    <property type="match status" value="1"/>
</dbReference>
<dbReference type="EMBL" id="FNZZ01000007">
    <property type="protein sequence ID" value="SEL97470.1"/>
    <property type="molecule type" value="Genomic_DNA"/>
</dbReference>
<dbReference type="AlphaFoldDB" id="A0A1H7UK99"/>
<organism evidence="2 3">
    <name type="scientific">Sphingomonas palmae</name>
    <dbReference type="NCBI Taxonomy" id="1855283"/>
    <lineage>
        <taxon>Bacteria</taxon>
        <taxon>Pseudomonadati</taxon>
        <taxon>Pseudomonadota</taxon>
        <taxon>Alphaproteobacteria</taxon>
        <taxon>Sphingomonadales</taxon>
        <taxon>Sphingomonadaceae</taxon>
        <taxon>Sphingomonas</taxon>
    </lineage>
</organism>
<dbReference type="NCBIfam" id="NF038324">
    <property type="entry name" value="DrmB_fam"/>
    <property type="match status" value="1"/>
</dbReference>
<evidence type="ECO:0000313" key="3">
    <source>
        <dbReference type="Proteomes" id="UP000199214"/>
    </source>
</evidence>
<feature type="domain" description="MrfA-like Zn-binding" evidence="1">
    <location>
        <begin position="487"/>
        <end position="589"/>
    </location>
</feature>
<dbReference type="RefSeq" id="WP_093007819.1">
    <property type="nucleotide sequence ID" value="NZ_FNZZ01000007.1"/>
</dbReference>